<accession>A0AAU9RTC2</accession>
<dbReference type="Proteomes" id="UP000836841">
    <property type="component" value="Chromosome 2"/>
</dbReference>
<evidence type="ECO:0000313" key="2">
    <source>
        <dbReference type="Proteomes" id="UP000836841"/>
    </source>
</evidence>
<gene>
    <name evidence="1" type="ORF">TAV2_LOCUS7653</name>
</gene>
<dbReference type="AlphaFoldDB" id="A0AAU9RTC2"/>
<name>A0AAU9RTC2_THLAR</name>
<evidence type="ECO:0000313" key="1">
    <source>
        <dbReference type="EMBL" id="CAH2047369.1"/>
    </source>
</evidence>
<proteinExistence type="predicted"/>
<organism evidence="1 2">
    <name type="scientific">Thlaspi arvense</name>
    <name type="common">Field penny-cress</name>
    <dbReference type="NCBI Taxonomy" id="13288"/>
    <lineage>
        <taxon>Eukaryota</taxon>
        <taxon>Viridiplantae</taxon>
        <taxon>Streptophyta</taxon>
        <taxon>Embryophyta</taxon>
        <taxon>Tracheophyta</taxon>
        <taxon>Spermatophyta</taxon>
        <taxon>Magnoliopsida</taxon>
        <taxon>eudicotyledons</taxon>
        <taxon>Gunneridae</taxon>
        <taxon>Pentapetalae</taxon>
        <taxon>rosids</taxon>
        <taxon>malvids</taxon>
        <taxon>Brassicales</taxon>
        <taxon>Brassicaceae</taxon>
        <taxon>Thlaspideae</taxon>
        <taxon>Thlaspi</taxon>
    </lineage>
</organism>
<dbReference type="EMBL" id="OU466858">
    <property type="protein sequence ID" value="CAH2047369.1"/>
    <property type="molecule type" value="Genomic_DNA"/>
</dbReference>
<protein>
    <submittedName>
        <fullName evidence="1">Uncharacterized protein</fullName>
    </submittedName>
</protein>
<keyword evidence="2" id="KW-1185">Reference proteome</keyword>
<sequence>MNLELRAAHVSSVHAALQKQIRRQIIKKKLVPYRPDSPKDLRCQQTILRSRRRIAWKENP</sequence>
<reference evidence="1 2" key="1">
    <citation type="submission" date="2022-03" db="EMBL/GenBank/DDBJ databases">
        <authorList>
            <person name="Nunn A."/>
            <person name="Chopra R."/>
            <person name="Nunn A."/>
            <person name="Contreras Garrido A."/>
        </authorList>
    </citation>
    <scope>NUCLEOTIDE SEQUENCE [LARGE SCALE GENOMIC DNA]</scope>
</reference>